<keyword evidence="6 10" id="KW-0584">Phenylalanine biosynthesis</keyword>
<dbReference type="CDD" id="cd04905">
    <property type="entry name" value="ACT_CM-PDT"/>
    <property type="match status" value="1"/>
</dbReference>
<dbReference type="InterPro" id="IPR001086">
    <property type="entry name" value="Preph_deHydtase"/>
</dbReference>
<keyword evidence="5 10" id="KW-0057">Aromatic amino acid biosynthesis</keyword>
<protein>
    <recommendedName>
        <fullName evidence="3 10">Prephenate dehydratase</fullName>
        <shortName evidence="10">PDT</shortName>
        <ecNumber evidence="2 10">4.2.1.51</ecNumber>
    </recommendedName>
</protein>
<evidence type="ECO:0000313" key="14">
    <source>
        <dbReference type="Proteomes" id="UP000334019"/>
    </source>
</evidence>
<dbReference type="NCBIfam" id="NF008865">
    <property type="entry name" value="PRK11898.1"/>
    <property type="match status" value="1"/>
</dbReference>
<evidence type="ECO:0000256" key="1">
    <source>
        <dbReference type="ARBA" id="ARBA00004741"/>
    </source>
</evidence>
<dbReference type="PANTHER" id="PTHR21022:SF19">
    <property type="entry name" value="PREPHENATE DEHYDRATASE-RELATED"/>
    <property type="match status" value="1"/>
</dbReference>
<dbReference type="UniPathway" id="UPA00121">
    <property type="reaction ID" value="UER00345"/>
</dbReference>
<dbReference type="PROSITE" id="PS00857">
    <property type="entry name" value="PREPHENATE_DEHYDR_1"/>
    <property type="match status" value="1"/>
</dbReference>
<keyword evidence="4 10" id="KW-0028">Amino-acid biosynthesis</keyword>
<evidence type="ECO:0000313" key="13">
    <source>
        <dbReference type="EMBL" id="QGG97171.1"/>
    </source>
</evidence>
<dbReference type="CDD" id="cd13633">
    <property type="entry name" value="PBP2_Sa-PDT_like"/>
    <property type="match status" value="1"/>
</dbReference>
<feature type="domain" description="ACT" evidence="12">
    <location>
        <begin position="194"/>
        <end position="271"/>
    </location>
</feature>
<dbReference type="Gene3D" id="3.30.70.260">
    <property type="match status" value="1"/>
</dbReference>
<comment type="catalytic activity">
    <reaction evidence="8 10">
        <text>prephenate + H(+) = 3-phenylpyruvate + CO2 + H2O</text>
        <dbReference type="Rhea" id="RHEA:21648"/>
        <dbReference type="ChEBI" id="CHEBI:15377"/>
        <dbReference type="ChEBI" id="CHEBI:15378"/>
        <dbReference type="ChEBI" id="CHEBI:16526"/>
        <dbReference type="ChEBI" id="CHEBI:18005"/>
        <dbReference type="ChEBI" id="CHEBI:29934"/>
        <dbReference type="EC" id="4.2.1.51"/>
    </reaction>
</comment>
<dbReference type="InterPro" id="IPR002912">
    <property type="entry name" value="ACT_dom"/>
</dbReference>
<evidence type="ECO:0000256" key="2">
    <source>
        <dbReference type="ARBA" id="ARBA00013147"/>
    </source>
</evidence>
<dbReference type="Pfam" id="PF00800">
    <property type="entry name" value="PDT"/>
    <property type="match status" value="1"/>
</dbReference>
<dbReference type="PROSITE" id="PS51671">
    <property type="entry name" value="ACT"/>
    <property type="match status" value="1"/>
</dbReference>
<comment type="pathway">
    <text evidence="1 10">Amino-acid biosynthesis; L-phenylalanine biosynthesis; phenylpyruvate from prephenate: step 1/1.</text>
</comment>
<dbReference type="Gene3D" id="3.40.190.10">
    <property type="entry name" value="Periplasmic binding protein-like II"/>
    <property type="match status" value="2"/>
</dbReference>
<evidence type="ECO:0000256" key="10">
    <source>
        <dbReference type="RuleBase" id="RU361254"/>
    </source>
</evidence>
<dbReference type="InterPro" id="IPR018528">
    <property type="entry name" value="Preph_deHydtase_CS"/>
</dbReference>
<keyword evidence="7 10" id="KW-0456">Lyase</keyword>
<organism evidence="13 14">
    <name type="scientific">Actinomarinicola tropica</name>
    <dbReference type="NCBI Taxonomy" id="2789776"/>
    <lineage>
        <taxon>Bacteria</taxon>
        <taxon>Bacillati</taxon>
        <taxon>Actinomycetota</taxon>
        <taxon>Acidimicrobiia</taxon>
        <taxon>Acidimicrobiales</taxon>
        <taxon>Iamiaceae</taxon>
        <taxon>Actinomarinicola</taxon>
    </lineage>
</organism>
<dbReference type="EC" id="4.2.1.51" evidence="2 10"/>
<evidence type="ECO:0000256" key="3">
    <source>
        <dbReference type="ARBA" id="ARBA00021872"/>
    </source>
</evidence>
<dbReference type="SUPFAM" id="SSF55021">
    <property type="entry name" value="ACT-like"/>
    <property type="match status" value="1"/>
</dbReference>
<dbReference type="FunFam" id="3.30.70.260:FF:000012">
    <property type="entry name" value="Prephenate dehydratase"/>
    <property type="match status" value="1"/>
</dbReference>
<evidence type="ECO:0000256" key="8">
    <source>
        <dbReference type="ARBA" id="ARBA00047848"/>
    </source>
</evidence>
<evidence type="ECO:0000256" key="9">
    <source>
        <dbReference type="PIRSR" id="PIRSR001500-2"/>
    </source>
</evidence>
<dbReference type="GO" id="GO:0005737">
    <property type="term" value="C:cytoplasm"/>
    <property type="evidence" value="ECO:0007669"/>
    <property type="project" value="TreeGrafter"/>
</dbReference>
<dbReference type="KEGG" id="atq:GH723_17040"/>
<keyword evidence="14" id="KW-1185">Reference proteome</keyword>
<dbReference type="SUPFAM" id="SSF53850">
    <property type="entry name" value="Periplasmic binding protein-like II"/>
    <property type="match status" value="1"/>
</dbReference>
<dbReference type="InterPro" id="IPR008242">
    <property type="entry name" value="Chor_mutase/pphenate_deHydtase"/>
</dbReference>
<accession>A0A5Q2RRI0</accession>
<evidence type="ECO:0000259" key="11">
    <source>
        <dbReference type="PROSITE" id="PS51171"/>
    </source>
</evidence>
<gene>
    <name evidence="10 13" type="primary">pheA</name>
    <name evidence="13" type="ORF">GH723_17040</name>
</gene>
<dbReference type="PROSITE" id="PS00858">
    <property type="entry name" value="PREPHENATE_DEHYDR_2"/>
    <property type="match status" value="1"/>
</dbReference>
<evidence type="ECO:0000256" key="4">
    <source>
        <dbReference type="ARBA" id="ARBA00022605"/>
    </source>
</evidence>
<dbReference type="GO" id="GO:0004664">
    <property type="term" value="F:prephenate dehydratase activity"/>
    <property type="evidence" value="ECO:0007669"/>
    <property type="project" value="UniProtKB-UniRule"/>
</dbReference>
<feature type="site" description="Essential for prephenate dehydratase activity" evidence="9">
    <location>
        <position position="173"/>
    </location>
</feature>
<dbReference type="AlphaFoldDB" id="A0A5Q2RRI0"/>
<reference evidence="13 14" key="1">
    <citation type="submission" date="2019-11" db="EMBL/GenBank/DDBJ databases">
        <authorList>
            <person name="He Y."/>
        </authorList>
    </citation>
    <scope>NUCLEOTIDE SEQUENCE [LARGE SCALE GENOMIC DNA]</scope>
    <source>
        <strain evidence="13 14">SCSIO 58843</strain>
    </source>
</reference>
<dbReference type="Proteomes" id="UP000334019">
    <property type="component" value="Chromosome"/>
</dbReference>
<feature type="domain" description="Prephenate dehydratase" evidence="11">
    <location>
        <begin position="1"/>
        <end position="180"/>
    </location>
</feature>
<dbReference type="PANTHER" id="PTHR21022">
    <property type="entry name" value="PREPHENATE DEHYDRATASE P PROTEIN"/>
    <property type="match status" value="1"/>
</dbReference>
<evidence type="ECO:0000256" key="6">
    <source>
        <dbReference type="ARBA" id="ARBA00023222"/>
    </source>
</evidence>
<name>A0A5Q2RRI0_9ACTN</name>
<sequence>MAYLGPAATFNQQALLSQPDLAALDARPLPTIGDVLAATAAGDVDLGLVPIENAIEGSVTVTLDMLAFELDLLIQREIVIDVSLNLLGVRGARLEDVREVTSIGVATAQCRRFIIEHLPGAVVTAANSTAEAAQRVAKDGDPSVAAIGTALAAEVYGLDVLAPEVEDHPGNQTRFVLVAREGVPAPTGHDKSTVVVFQRADVPGSLLSILQEFAARAINLSKLESRPTKRGLGDYCFIIDLEGHVDDELVADCLRDLRSKQADVRFLGSYPAAGDHGPALRRENVAAWKAAEEWVAALRGQVRH</sequence>
<dbReference type="Pfam" id="PF01842">
    <property type="entry name" value="ACT"/>
    <property type="match status" value="1"/>
</dbReference>
<evidence type="ECO:0000256" key="7">
    <source>
        <dbReference type="ARBA" id="ARBA00023239"/>
    </source>
</evidence>
<dbReference type="GO" id="GO:0009094">
    <property type="term" value="P:L-phenylalanine biosynthetic process"/>
    <property type="evidence" value="ECO:0007669"/>
    <property type="project" value="UniProtKB-UniPathway"/>
</dbReference>
<proteinExistence type="predicted"/>
<dbReference type="PIRSF" id="PIRSF001500">
    <property type="entry name" value="Chor_mut_pdt_Ppr"/>
    <property type="match status" value="1"/>
</dbReference>
<evidence type="ECO:0000256" key="5">
    <source>
        <dbReference type="ARBA" id="ARBA00023141"/>
    </source>
</evidence>
<evidence type="ECO:0000259" key="12">
    <source>
        <dbReference type="PROSITE" id="PS51671"/>
    </source>
</evidence>
<dbReference type="EMBL" id="CP045851">
    <property type="protein sequence ID" value="QGG97171.1"/>
    <property type="molecule type" value="Genomic_DNA"/>
</dbReference>
<dbReference type="InterPro" id="IPR045865">
    <property type="entry name" value="ACT-like_dom_sf"/>
</dbReference>
<dbReference type="PROSITE" id="PS51171">
    <property type="entry name" value="PREPHENATE_DEHYDR_3"/>
    <property type="match status" value="1"/>
</dbReference>